<dbReference type="EMBL" id="CAJNRD030001117">
    <property type="protein sequence ID" value="CAG5078218.1"/>
    <property type="molecule type" value="Genomic_DNA"/>
</dbReference>
<proteinExistence type="predicted"/>
<gene>
    <name evidence="2" type="ORF">HICCMSTLAB_LOCUS2677</name>
</gene>
<organism evidence="2 3">
    <name type="scientific">Cotesia congregata</name>
    <name type="common">Parasitoid wasp</name>
    <name type="synonym">Apanteles congregatus</name>
    <dbReference type="NCBI Taxonomy" id="51543"/>
    <lineage>
        <taxon>Eukaryota</taxon>
        <taxon>Metazoa</taxon>
        <taxon>Ecdysozoa</taxon>
        <taxon>Arthropoda</taxon>
        <taxon>Hexapoda</taxon>
        <taxon>Insecta</taxon>
        <taxon>Pterygota</taxon>
        <taxon>Neoptera</taxon>
        <taxon>Endopterygota</taxon>
        <taxon>Hymenoptera</taxon>
        <taxon>Apocrita</taxon>
        <taxon>Ichneumonoidea</taxon>
        <taxon>Braconidae</taxon>
        <taxon>Microgastrinae</taxon>
        <taxon>Cotesia</taxon>
    </lineage>
</organism>
<dbReference type="AlphaFoldDB" id="A0A8J2H683"/>
<keyword evidence="3" id="KW-1185">Reference proteome</keyword>
<dbReference type="InterPro" id="IPR000477">
    <property type="entry name" value="RT_dom"/>
</dbReference>
<dbReference type="PROSITE" id="PS50878">
    <property type="entry name" value="RT_POL"/>
    <property type="match status" value="1"/>
</dbReference>
<evidence type="ECO:0000259" key="1">
    <source>
        <dbReference type="PROSITE" id="PS50878"/>
    </source>
</evidence>
<sequence>MLHDKCFNTWHGVNLSIESFPIEEGLQQGTIDSPIFFNLFPAKIPKMFGFNNSNWKFAKAFADDLIAYLTESQVPQRRIE</sequence>
<dbReference type="Proteomes" id="UP000786811">
    <property type="component" value="Unassembled WGS sequence"/>
</dbReference>
<comment type="caution">
    <text evidence="2">The sequence shown here is derived from an EMBL/GenBank/DDBJ whole genome shotgun (WGS) entry which is preliminary data.</text>
</comment>
<reference evidence="2" key="1">
    <citation type="submission" date="2021-04" db="EMBL/GenBank/DDBJ databases">
        <authorList>
            <person name="Chebbi M.A.C M."/>
        </authorList>
    </citation>
    <scope>NUCLEOTIDE SEQUENCE</scope>
</reference>
<accession>A0A8J2H683</accession>
<evidence type="ECO:0000313" key="3">
    <source>
        <dbReference type="Proteomes" id="UP000786811"/>
    </source>
</evidence>
<evidence type="ECO:0000313" key="2">
    <source>
        <dbReference type="EMBL" id="CAG5078218.1"/>
    </source>
</evidence>
<dbReference type="OrthoDB" id="7989680at2759"/>
<feature type="domain" description="Reverse transcriptase" evidence="1">
    <location>
        <begin position="1"/>
        <end position="80"/>
    </location>
</feature>
<protein>
    <recommendedName>
        <fullName evidence="1">Reverse transcriptase domain-containing protein</fullName>
    </recommendedName>
</protein>
<name>A0A8J2H683_COTCN</name>